<name>A0AAV6VK95_9ARAC</name>
<sequence>MESRNPSMARFLSGGRVLRRLRHPNVVHTNGPVGMESRNLVVGPTTKWWKSPTAFEAAQRRSHLWTGWNGVEEPVDGPIPKWWKSPTALEASQRRVVHTYGPVGIESRNPVVGPTLKWWKSPTAFEASQRRSH</sequence>
<dbReference type="Proteomes" id="UP000827092">
    <property type="component" value="Unassembled WGS sequence"/>
</dbReference>
<comment type="caution">
    <text evidence="1">The sequence shown here is derived from an EMBL/GenBank/DDBJ whole genome shotgun (WGS) entry which is preliminary data.</text>
</comment>
<accession>A0AAV6VK95</accession>
<evidence type="ECO:0000313" key="2">
    <source>
        <dbReference type="Proteomes" id="UP000827092"/>
    </source>
</evidence>
<proteinExistence type="predicted"/>
<organism evidence="1 2">
    <name type="scientific">Oedothorax gibbosus</name>
    <dbReference type="NCBI Taxonomy" id="931172"/>
    <lineage>
        <taxon>Eukaryota</taxon>
        <taxon>Metazoa</taxon>
        <taxon>Ecdysozoa</taxon>
        <taxon>Arthropoda</taxon>
        <taxon>Chelicerata</taxon>
        <taxon>Arachnida</taxon>
        <taxon>Araneae</taxon>
        <taxon>Araneomorphae</taxon>
        <taxon>Entelegynae</taxon>
        <taxon>Araneoidea</taxon>
        <taxon>Linyphiidae</taxon>
        <taxon>Erigoninae</taxon>
        <taxon>Oedothorax</taxon>
    </lineage>
</organism>
<dbReference type="AlphaFoldDB" id="A0AAV6VK95"/>
<gene>
    <name evidence="1" type="ORF">JTE90_013799</name>
</gene>
<keyword evidence="2" id="KW-1185">Reference proteome</keyword>
<protein>
    <submittedName>
        <fullName evidence="1">Uncharacterized protein</fullName>
    </submittedName>
</protein>
<reference evidence="1 2" key="1">
    <citation type="journal article" date="2022" name="Nat. Ecol. Evol.">
        <title>A masculinizing supergene underlies an exaggerated male reproductive morph in a spider.</title>
        <authorList>
            <person name="Hendrickx F."/>
            <person name="De Corte Z."/>
            <person name="Sonet G."/>
            <person name="Van Belleghem S.M."/>
            <person name="Kostlbacher S."/>
            <person name="Vangestel C."/>
        </authorList>
    </citation>
    <scope>NUCLEOTIDE SEQUENCE [LARGE SCALE GENOMIC DNA]</scope>
    <source>
        <strain evidence="1">W744_W776</strain>
    </source>
</reference>
<dbReference type="EMBL" id="JAFNEN010000072">
    <property type="protein sequence ID" value="KAG8196314.1"/>
    <property type="molecule type" value="Genomic_DNA"/>
</dbReference>
<evidence type="ECO:0000313" key="1">
    <source>
        <dbReference type="EMBL" id="KAG8196314.1"/>
    </source>
</evidence>